<dbReference type="InterPro" id="IPR024466">
    <property type="entry name" value="CHP02679_N"/>
</dbReference>
<sequence>MPTIAEATQYFKEERGFDRLFPLILKRYKGLQALSGTVKLKDIEPNEVNAIERFLAKQLKIVNGVATISVENIVEEYSKTLYGHIPFLDLLESYFDKPILTNKKEREILSSVKFSFFENSYLLYKSALGDIIYDRIQSRSRGSAQVHLLYERDKSLLSSILPAVFFAISKLPLDEPVRLPLFASGINGNPHFLDFDTEAGRIFISFLQILLENDDVKSYESQPSAEEMTEILNFFGIWRDDVLNQVSCFGIRGYKSDDSSFLVLDAATEEKTFINLPLRDVLRLKRVETYRNTVFIVENSSLFSSLVDCFIQEDNFPSILCTHGQLNLASLKLLDKLSQTADVIYYSGDHDVDGLIIAENVSRRLGHKLELWRFDAESYTSSLSDVPLRNESRLQFVTNEHLLPLKQLLQELNCAAYQERLFPEYIKDIKNVLRVY</sequence>
<evidence type="ECO:0000259" key="2">
    <source>
        <dbReference type="Pfam" id="PF11796"/>
    </source>
</evidence>
<accession>A0ABX7LEJ9</accession>
<reference evidence="3 4" key="1">
    <citation type="submission" date="2021-02" db="EMBL/GenBank/DDBJ databases">
        <title>Paenibacillus tianjinensis sp. nov.</title>
        <authorList>
            <person name="Liu H."/>
        </authorList>
    </citation>
    <scope>NUCLEOTIDE SEQUENCE [LARGE SCALE GENOMIC DNA]</scope>
    <source>
        <strain evidence="3 4">TB2019</strain>
    </source>
</reference>
<dbReference type="Pfam" id="PF11796">
    <property type="entry name" value="DUF3323"/>
    <property type="match status" value="1"/>
</dbReference>
<dbReference type="InterPro" id="IPR036078">
    <property type="entry name" value="Spo11/TopoVI_A_sf"/>
</dbReference>
<organism evidence="3 4">
    <name type="scientific">Paenibacillus tianjinensis</name>
    <dbReference type="NCBI Taxonomy" id="2810347"/>
    <lineage>
        <taxon>Bacteria</taxon>
        <taxon>Bacillati</taxon>
        <taxon>Bacillota</taxon>
        <taxon>Bacilli</taxon>
        <taxon>Bacillales</taxon>
        <taxon>Paenibacillaceae</taxon>
        <taxon>Paenibacillus</taxon>
    </lineage>
</organism>
<evidence type="ECO:0000313" key="3">
    <source>
        <dbReference type="EMBL" id="QSF46538.1"/>
    </source>
</evidence>
<name>A0ABX7LEJ9_9BACL</name>
<evidence type="ECO:0000313" key="4">
    <source>
        <dbReference type="Proteomes" id="UP000663452"/>
    </source>
</evidence>
<evidence type="ECO:0000259" key="1">
    <source>
        <dbReference type="Pfam" id="PF09664"/>
    </source>
</evidence>
<proteinExistence type="predicted"/>
<dbReference type="Proteomes" id="UP000663452">
    <property type="component" value="Chromosome"/>
</dbReference>
<dbReference type="SUPFAM" id="SSF56726">
    <property type="entry name" value="DNA topoisomerase IV, alpha subunit"/>
    <property type="match status" value="1"/>
</dbReference>
<dbReference type="InterPro" id="IPR024465">
    <property type="entry name" value="DUF2399"/>
</dbReference>
<feature type="domain" description="DUF2399" evidence="1">
    <location>
        <begin position="275"/>
        <end position="429"/>
    </location>
</feature>
<dbReference type="RefSeq" id="WP_206104012.1">
    <property type="nucleotide sequence ID" value="NZ_CP070969.1"/>
</dbReference>
<dbReference type="EMBL" id="CP070969">
    <property type="protein sequence ID" value="QSF46538.1"/>
    <property type="molecule type" value="Genomic_DNA"/>
</dbReference>
<gene>
    <name evidence="3" type="ORF">JRJ22_08180</name>
</gene>
<dbReference type="Gene3D" id="3.40.1360.10">
    <property type="match status" value="1"/>
</dbReference>
<protein>
    <submittedName>
        <fullName evidence="3">DUF2399 domain-containing protein</fullName>
    </submittedName>
</protein>
<feature type="domain" description="Conserved hypothetical protein CHP02679 N terminus" evidence="2">
    <location>
        <begin position="35"/>
        <end position="252"/>
    </location>
</feature>
<dbReference type="Pfam" id="PF09664">
    <property type="entry name" value="DUF2399"/>
    <property type="match status" value="1"/>
</dbReference>
<keyword evidence="4" id="KW-1185">Reference proteome</keyword>